<dbReference type="GO" id="GO:0009295">
    <property type="term" value="C:nucleoid"/>
    <property type="evidence" value="ECO:0007669"/>
    <property type="project" value="UniProtKB-SubCell"/>
</dbReference>
<dbReference type="RefSeq" id="WP_182169118.1">
    <property type="nucleotide sequence ID" value="NZ_JACFXU010000013.1"/>
</dbReference>
<dbReference type="PANTHER" id="PTHR38097:SF2">
    <property type="entry name" value="DNA-BINDING PROTEIN STPA"/>
    <property type="match status" value="1"/>
</dbReference>
<dbReference type="GO" id="GO:0001217">
    <property type="term" value="F:DNA-binding transcription repressor activity"/>
    <property type="evidence" value="ECO:0007669"/>
    <property type="project" value="TreeGrafter"/>
</dbReference>
<accession>A0A7W2YIQ8</accession>
<evidence type="ECO:0000256" key="1">
    <source>
        <dbReference type="ARBA" id="ARBA00004453"/>
    </source>
</evidence>
<proteinExistence type="inferred from homology"/>
<evidence type="ECO:0000256" key="4">
    <source>
        <dbReference type="ARBA" id="ARBA00023125"/>
    </source>
</evidence>
<reference evidence="7 8" key="1">
    <citation type="submission" date="2020-07" db="EMBL/GenBank/DDBJ databases">
        <title>Halieaceae bacterium, F7430, whole genome shotgun sequencing project.</title>
        <authorList>
            <person name="Jiang S."/>
            <person name="Liu Z.W."/>
            <person name="Du Z.J."/>
        </authorList>
    </citation>
    <scope>NUCLEOTIDE SEQUENCE [LARGE SCALE GENOMIC DNA]</scope>
    <source>
        <strain evidence="7 8">F7430</strain>
    </source>
</reference>
<dbReference type="GO" id="GO:0005829">
    <property type="term" value="C:cytosol"/>
    <property type="evidence" value="ECO:0007669"/>
    <property type="project" value="TreeGrafter"/>
</dbReference>
<dbReference type="SMART" id="SM00528">
    <property type="entry name" value="HNS"/>
    <property type="match status" value="1"/>
</dbReference>
<dbReference type="PANTHER" id="PTHR38097">
    <property type="match status" value="1"/>
</dbReference>
<evidence type="ECO:0000256" key="5">
    <source>
        <dbReference type="SAM" id="MobiDB-lite"/>
    </source>
</evidence>
<name>A0A7W2YIQ8_9GAMM</name>
<dbReference type="InterPro" id="IPR037150">
    <property type="entry name" value="H-NS_C_dom_sf"/>
</dbReference>
<evidence type="ECO:0000313" key="7">
    <source>
        <dbReference type="EMBL" id="MBA6412297.1"/>
    </source>
</evidence>
<dbReference type="Pfam" id="PF00816">
    <property type="entry name" value="Histone_HNS"/>
    <property type="match status" value="1"/>
</dbReference>
<evidence type="ECO:0000313" key="8">
    <source>
        <dbReference type="Proteomes" id="UP000539350"/>
    </source>
</evidence>
<protein>
    <submittedName>
        <fullName evidence="7">H-NS histone family protein</fullName>
    </submittedName>
</protein>
<evidence type="ECO:0000259" key="6">
    <source>
        <dbReference type="SMART" id="SM00528"/>
    </source>
</evidence>
<keyword evidence="4" id="KW-0238">DNA-binding</keyword>
<comment type="similarity">
    <text evidence="2">Belongs to the histone-like protein H-NS family.</text>
</comment>
<comment type="caution">
    <text evidence="7">The sequence shown here is derived from an EMBL/GenBank/DDBJ whole genome shotgun (WGS) entry which is preliminary data.</text>
</comment>
<dbReference type="GO" id="GO:0000976">
    <property type="term" value="F:transcription cis-regulatory region binding"/>
    <property type="evidence" value="ECO:0007669"/>
    <property type="project" value="TreeGrafter"/>
</dbReference>
<dbReference type="SUPFAM" id="SSF81273">
    <property type="entry name" value="H-NS histone-like proteins"/>
    <property type="match status" value="1"/>
</dbReference>
<evidence type="ECO:0000256" key="3">
    <source>
        <dbReference type="ARBA" id="ARBA00022490"/>
    </source>
</evidence>
<organism evidence="7 8">
    <name type="scientific">Sediminihaliea albiluteola</name>
    <dbReference type="NCBI Taxonomy" id="2758564"/>
    <lineage>
        <taxon>Bacteria</taxon>
        <taxon>Pseudomonadati</taxon>
        <taxon>Pseudomonadota</taxon>
        <taxon>Gammaproteobacteria</taxon>
        <taxon>Cellvibrionales</taxon>
        <taxon>Halieaceae</taxon>
        <taxon>Sediminihaliea</taxon>
    </lineage>
</organism>
<dbReference type="GO" id="GO:0003681">
    <property type="term" value="F:bent DNA binding"/>
    <property type="evidence" value="ECO:0007669"/>
    <property type="project" value="TreeGrafter"/>
</dbReference>
<gene>
    <name evidence="7" type="ORF">H2508_04155</name>
</gene>
<dbReference type="Gene3D" id="4.10.430.10">
    <property type="entry name" value="Histone-like protein H-NS, C-terminal domain"/>
    <property type="match status" value="1"/>
</dbReference>
<keyword evidence="8" id="KW-1185">Reference proteome</keyword>
<dbReference type="EMBL" id="JACFXU010000013">
    <property type="protein sequence ID" value="MBA6412297.1"/>
    <property type="molecule type" value="Genomic_DNA"/>
</dbReference>
<comment type="subcellular location">
    <subcellularLocation>
        <location evidence="1">Cytoplasm</location>
        <location evidence="1">Nucleoid</location>
    </subcellularLocation>
</comment>
<dbReference type="AlphaFoldDB" id="A0A7W2YIQ8"/>
<dbReference type="Proteomes" id="UP000539350">
    <property type="component" value="Unassembled WGS sequence"/>
</dbReference>
<keyword evidence="3" id="KW-0963">Cytoplasm</keyword>
<dbReference type="GO" id="GO:0003680">
    <property type="term" value="F:minor groove of adenine-thymine-rich DNA binding"/>
    <property type="evidence" value="ECO:0007669"/>
    <property type="project" value="TreeGrafter"/>
</dbReference>
<evidence type="ECO:0000256" key="2">
    <source>
        <dbReference type="ARBA" id="ARBA00010610"/>
    </source>
</evidence>
<feature type="region of interest" description="Disordered" evidence="5">
    <location>
        <begin position="57"/>
        <end position="87"/>
    </location>
</feature>
<dbReference type="InterPro" id="IPR027444">
    <property type="entry name" value="H-NS_C_dom"/>
</dbReference>
<dbReference type="GO" id="GO:0032993">
    <property type="term" value="C:protein-DNA complex"/>
    <property type="evidence" value="ECO:0007669"/>
    <property type="project" value="TreeGrafter"/>
</dbReference>
<sequence>MTINLESLSIKELKKLQDQAAAMVEQKRQVKIEEAREQVRQIADSVGMSVEELMGLKKASGKAKSPRQKVEPKYRNPENPSETWAGRGRKPLWLQAKLDQGQSLESFLI</sequence>
<feature type="domain" description="DNA-binding protein H-NS-like C-terminal" evidence="6">
    <location>
        <begin position="64"/>
        <end position="109"/>
    </location>
</feature>